<comment type="caution">
    <text evidence="2">The sequence shown here is derived from an EMBL/GenBank/DDBJ whole genome shotgun (WGS) entry which is preliminary data.</text>
</comment>
<keyword evidence="3" id="KW-1185">Reference proteome</keyword>
<reference evidence="2 3" key="1">
    <citation type="submission" date="2017-04" db="EMBL/GenBank/DDBJ databases">
        <title>Draft genome sequence of Tuber borchii Vittad., a whitish edible truffle.</title>
        <authorList>
            <consortium name="DOE Joint Genome Institute"/>
            <person name="Murat C."/>
            <person name="Kuo A."/>
            <person name="Barry K.W."/>
            <person name="Clum A."/>
            <person name="Dockter R.B."/>
            <person name="Fauchery L."/>
            <person name="Iotti M."/>
            <person name="Kohler A."/>
            <person name="Labutti K."/>
            <person name="Lindquist E.A."/>
            <person name="Lipzen A."/>
            <person name="Ohm R.A."/>
            <person name="Wang M."/>
            <person name="Grigoriev I.V."/>
            <person name="Zambonelli A."/>
            <person name="Martin F.M."/>
        </authorList>
    </citation>
    <scope>NUCLEOTIDE SEQUENCE [LARGE SCALE GENOMIC DNA]</scope>
    <source>
        <strain evidence="2 3">Tbo3840</strain>
    </source>
</reference>
<name>A0A2T6ZZX2_TUBBO</name>
<organism evidence="2 3">
    <name type="scientific">Tuber borchii</name>
    <name type="common">White truffle</name>
    <dbReference type="NCBI Taxonomy" id="42251"/>
    <lineage>
        <taxon>Eukaryota</taxon>
        <taxon>Fungi</taxon>
        <taxon>Dikarya</taxon>
        <taxon>Ascomycota</taxon>
        <taxon>Pezizomycotina</taxon>
        <taxon>Pezizomycetes</taxon>
        <taxon>Pezizales</taxon>
        <taxon>Tuberaceae</taxon>
        <taxon>Tuber</taxon>
    </lineage>
</organism>
<keyword evidence="1" id="KW-0472">Membrane</keyword>
<dbReference type="Proteomes" id="UP000244722">
    <property type="component" value="Unassembled WGS sequence"/>
</dbReference>
<dbReference type="AlphaFoldDB" id="A0A2T6ZZX2"/>
<proteinExistence type="predicted"/>
<evidence type="ECO:0000313" key="3">
    <source>
        <dbReference type="Proteomes" id="UP000244722"/>
    </source>
</evidence>
<keyword evidence="1" id="KW-0812">Transmembrane</keyword>
<feature type="transmembrane region" description="Helical" evidence="1">
    <location>
        <begin position="24"/>
        <end position="50"/>
    </location>
</feature>
<accession>A0A2T6ZZX2</accession>
<sequence>MIFVIVLIPIFRYFTLAYHGRDCFFLFAFFFFSFLLAGLFSFLAQCWYFLCFVCRLEHFYFICYAMFSSFFLFCSFCFLNANFYHPASSLSVLGHSLVSQMIY</sequence>
<evidence type="ECO:0000313" key="2">
    <source>
        <dbReference type="EMBL" id="PUU80995.1"/>
    </source>
</evidence>
<protein>
    <submittedName>
        <fullName evidence="2">Uncharacterized protein</fullName>
    </submittedName>
</protein>
<dbReference type="EMBL" id="NESQ01000052">
    <property type="protein sequence ID" value="PUU80995.1"/>
    <property type="molecule type" value="Genomic_DNA"/>
</dbReference>
<keyword evidence="1" id="KW-1133">Transmembrane helix</keyword>
<evidence type="ECO:0000256" key="1">
    <source>
        <dbReference type="SAM" id="Phobius"/>
    </source>
</evidence>
<gene>
    <name evidence="2" type="ORF">B9Z19DRAFT_660709</name>
</gene>
<feature type="transmembrane region" description="Helical" evidence="1">
    <location>
        <begin position="59"/>
        <end position="81"/>
    </location>
</feature>